<dbReference type="InterPro" id="IPR036942">
    <property type="entry name" value="Beta-barrel_TonB_sf"/>
</dbReference>
<comment type="subcellular location">
    <subcellularLocation>
        <location evidence="1 7">Cell outer membrane</location>
        <topology evidence="1 7">Multi-pass membrane protein</topology>
    </subcellularLocation>
</comment>
<keyword evidence="6 7" id="KW-0998">Cell outer membrane</keyword>
<evidence type="ECO:0000256" key="7">
    <source>
        <dbReference type="PROSITE-ProRule" id="PRU01360"/>
    </source>
</evidence>
<sequence>MRSKFKWIFTLLVAFTMQFSFAQQKTVTGTVTSDGAKLPGATVSIAGTQQGTQTDENGKFSIKASEGEVLEFSFLGKDTKTVTVGAGNVVNVVLATSSNNIEVVQVVGALGIKRKKDAVTSSYQTVGGKELTAASNPDAVRALVGKVSGVTINATTNGVAGDNSIRVRSMVSIAGNTQALVVIDDVISTANVLSSLAPDVIQNITVLKGAQGAALYGSQGKNGVVVVVTKKGGTGNKMDVRLTSSVDFETINFVPLRQTTYGQGWFGIRYSDENGGWGPKFDGAPHQVGFPDQDGSTIVVPYSSLGDDGIKDFYSTGTTYQNNLNVGVSGKDSYINLNLGNYRRDFILEGDTFNRNNVLLSVGKTFDKFSIDAVVNYTNSRTKQANVNATTASGRNDYTLLTNLLNTATNIPVGEFRNRGLYGWNSYYQNPFWAKDNNRLVEDRNFFSFNLKPKYEINKNINVVLNNSVQYNTINQISYANAGRLIPGVALGLTDGHFESDSSFYQSNFDRLTYYGDFMLNFDYELTDAIGFKANLGQNLQTIRTNRISQGGINLDILGWYNIQNVLKLDNITALSNRRTVQNITATFANVDLDYKDYLFLNLTSRLEGNSVGVKGNKTFFYPSAGISFIPSVAIGALKDKSTFSSSKLYANYTKIGSLDALNAYDVIPVGILSTGFPYPNGTVGTQFNDQNNFASPDLKPEMYTTFEVGGSFGFLKDRIMIEAAYFNTETKDLINRSSVSSTSGLATKLANAGSLTANGFEIDLSFQPIKTENFSWTGRASYSTNKTYVNDAGETGEIILYAGNNDIDFNISAQEGDQFPLIKGTDWLRDANGNIIVNATTGAPTASPALKVLGKATPDYILGFTNTFVYKGIGLSFTADYRTGHSFISQTKRNLTWNGHLYESGQPEFSREDGWLIENSVYDNPATPAVGDYIANTSVLTGGAYDGQTIATNRTQAYWGTYANLGSSNLVDATSLRIREIALSYELPKKVIKRAGLTSFKFSLNARNPFVFLADGGFLKAKNGLENRGYADPEANSTYNQSTSTAARNPAGTMNNTNGNSIGFIGDGQYPSTKTFGFTINASF</sequence>
<dbReference type="Gene3D" id="2.170.130.10">
    <property type="entry name" value="TonB-dependent receptor, plug domain"/>
    <property type="match status" value="1"/>
</dbReference>
<reference evidence="11 12" key="1">
    <citation type="submission" date="2020-08" db="EMBL/GenBank/DDBJ databases">
        <title>Description of novel Flavobacterium F-408 isolate.</title>
        <authorList>
            <person name="Saticioglu I.B."/>
            <person name="Duman M."/>
            <person name="Altun S."/>
        </authorList>
    </citation>
    <scope>NUCLEOTIDE SEQUENCE [LARGE SCALE GENOMIC DNA]</scope>
    <source>
        <strain evidence="11 12">F-408</strain>
    </source>
</reference>
<dbReference type="SUPFAM" id="SSF56935">
    <property type="entry name" value="Porins"/>
    <property type="match status" value="1"/>
</dbReference>
<dbReference type="SUPFAM" id="SSF49464">
    <property type="entry name" value="Carboxypeptidase regulatory domain-like"/>
    <property type="match status" value="1"/>
</dbReference>
<protein>
    <submittedName>
        <fullName evidence="11">SusC/RagA family TonB-linked outer membrane protein</fullName>
    </submittedName>
</protein>
<dbReference type="InterPro" id="IPR008969">
    <property type="entry name" value="CarboxyPept-like_regulatory"/>
</dbReference>
<evidence type="ECO:0000256" key="4">
    <source>
        <dbReference type="ARBA" id="ARBA00022692"/>
    </source>
</evidence>
<evidence type="ECO:0000256" key="8">
    <source>
        <dbReference type="SAM" id="MobiDB-lite"/>
    </source>
</evidence>
<keyword evidence="2 7" id="KW-0813">Transport</keyword>
<evidence type="ECO:0000256" key="2">
    <source>
        <dbReference type="ARBA" id="ARBA00022448"/>
    </source>
</evidence>
<gene>
    <name evidence="11" type="ORF">H8R27_06700</name>
</gene>
<evidence type="ECO:0000256" key="3">
    <source>
        <dbReference type="ARBA" id="ARBA00022452"/>
    </source>
</evidence>
<comment type="caution">
    <text evidence="11">The sequence shown here is derived from an EMBL/GenBank/DDBJ whole genome shotgun (WGS) entry which is preliminary data.</text>
</comment>
<evidence type="ECO:0000256" key="6">
    <source>
        <dbReference type="ARBA" id="ARBA00023237"/>
    </source>
</evidence>
<dbReference type="PROSITE" id="PS52016">
    <property type="entry name" value="TONB_DEPENDENT_REC_3"/>
    <property type="match status" value="1"/>
</dbReference>
<keyword evidence="5 7" id="KW-0472">Membrane</keyword>
<organism evidence="11 12">
    <name type="scientific">Flavobacterium bernardetii</name>
    <dbReference type="NCBI Taxonomy" id="2813823"/>
    <lineage>
        <taxon>Bacteria</taxon>
        <taxon>Pseudomonadati</taxon>
        <taxon>Bacteroidota</taxon>
        <taxon>Flavobacteriia</taxon>
        <taxon>Flavobacteriales</taxon>
        <taxon>Flavobacteriaceae</taxon>
        <taxon>Flavobacterium</taxon>
    </lineage>
</organism>
<dbReference type="NCBIfam" id="TIGR04056">
    <property type="entry name" value="OMP_RagA_SusC"/>
    <property type="match status" value="1"/>
</dbReference>
<keyword evidence="3 7" id="KW-1134">Transmembrane beta strand</keyword>
<feature type="region of interest" description="Disordered" evidence="8">
    <location>
        <begin position="1033"/>
        <end position="1053"/>
    </location>
</feature>
<evidence type="ECO:0000256" key="9">
    <source>
        <dbReference type="SAM" id="SignalP"/>
    </source>
</evidence>
<dbReference type="Pfam" id="PF07715">
    <property type="entry name" value="Plug"/>
    <property type="match status" value="1"/>
</dbReference>
<evidence type="ECO:0000313" key="12">
    <source>
        <dbReference type="Proteomes" id="UP000605990"/>
    </source>
</evidence>
<dbReference type="Gene3D" id="2.60.40.1120">
    <property type="entry name" value="Carboxypeptidase-like, regulatory domain"/>
    <property type="match status" value="1"/>
</dbReference>
<name>A0ABR7IYD9_9FLAO</name>
<evidence type="ECO:0000313" key="11">
    <source>
        <dbReference type="EMBL" id="MBC5834572.1"/>
    </source>
</evidence>
<accession>A0ABR7IYD9</accession>
<keyword evidence="9" id="KW-0732">Signal</keyword>
<keyword evidence="12" id="KW-1185">Reference proteome</keyword>
<evidence type="ECO:0000256" key="1">
    <source>
        <dbReference type="ARBA" id="ARBA00004571"/>
    </source>
</evidence>
<dbReference type="InterPro" id="IPR023996">
    <property type="entry name" value="TonB-dep_OMP_SusC/RagA"/>
</dbReference>
<proteinExistence type="inferred from homology"/>
<feature type="signal peptide" evidence="9">
    <location>
        <begin position="1"/>
        <end position="22"/>
    </location>
</feature>
<comment type="similarity">
    <text evidence="7">Belongs to the TonB-dependent receptor family.</text>
</comment>
<dbReference type="Gene3D" id="2.40.170.20">
    <property type="entry name" value="TonB-dependent receptor, beta-barrel domain"/>
    <property type="match status" value="1"/>
</dbReference>
<evidence type="ECO:0000256" key="5">
    <source>
        <dbReference type="ARBA" id="ARBA00023136"/>
    </source>
</evidence>
<feature type="domain" description="TonB-dependent receptor plug" evidence="10">
    <location>
        <begin position="116"/>
        <end position="224"/>
    </location>
</feature>
<dbReference type="Pfam" id="PF13715">
    <property type="entry name" value="CarbopepD_reg_2"/>
    <property type="match status" value="1"/>
</dbReference>
<keyword evidence="4 7" id="KW-0812">Transmembrane</keyword>
<dbReference type="Proteomes" id="UP000605990">
    <property type="component" value="Unassembled WGS sequence"/>
</dbReference>
<feature type="chain" id="PRO_5045957114" evidence="9">
    <location>
        <begin position="23"/>
        <end position="1085"/>
    </location>
</feature>
<dbReference type="InterPro" id="IPR039426">
    <property type="entry name" value="TonB-dep_rcpt-like"/>
</dbReference>
<dbReference type="RefSeq" id="WP_166127114.1">
    <property type="nucleotide sequence ID" value="NZ_JAANOQ010000004.1"/>
</dbReference>
<evidence type="ECO:0000259" key="10">
    <source>
        <dbReference type="Pfam" id="PF07715"/>
    </source>
</evidence>
<dbReference type="InterPro" id="IPR012910">
    <property type="entry name" value="Plug_dom"/>
</dbReference>
<dbReference type="EMBL" id="JACRUN010000003">
    <property type="protein sequence ID" value="MBC5834572.1"/>
    <property type="molecule type" value="Genomic_DNA"/>
</dbReference>
<dbReference type="InterPro" id="IPR037066">
    <property type="entry name" value="Plug_dom_sf"/>
</dbReference>
<feature type="compositionally biased region" description="Polar residues" evidence="8">
    <location>
        <begin position="1036"/>
        <end position="1053"/>
    </location>
</feature>